<evidence type="ECO:0008006" key="4">
    <source>
        <dbReference type="Google" id="ProtNLM"/>
    </source>
</evidence>
<comment type="caution">
    <text evidence="2">The sequence shown here is derived from an EMBL/GenBank/DDBJ whole genome shotgun (WGS) entry which is preliminary data.</text>
</comment>
<evidence type="ECO:0000256" key="1">
    <source>
        <dbReference type="SAM" id="Phobius"/>
    </source>
</evidence>
<keyword evidence="1" id="KW-0472">Membrane</keyword>
<keyword evidence="1" id="KW-0812">Transmembrane</keyword>
<sequence>MKIKNLLLLQSVILAGGTVFAWSKLLPQFSNFQSIYGTIFRFRDCIIPNPLATACFYGSMAFIFVTVFSFFIWHKPDHLHERYLRNLLLFCVIFASSVVSFEFADYYKLFGANAIPITCTPGVFPLLTPCFTGLMFFLTSYIISIFATRRLT</sequence>
<proteinExistence type="predicted"/>
<gene>
    <name evidence="2" type="ORF">A2735_01060</name>
</gene>
<dbReference type="EMBL" id="MGJA01000009">
    <property type="protein sequence ID" value="OGM97713.1"/>
    <property type="molecule type" value="Genomic_DNA"/>
</dbReference>
<evidence type="ECO:0000313" key="3">
    <source>
        <dbReference type="Proteomes" id="UP000178520"/>
    </source>
</evidence>
<dbReference type="AlphaFoldDB" id="A0A1F8EA71"/>
<dbReference type="Proteomes" id="UP000178520">
    <property type="component" value="Unassembled WGS sequence"/>
</dbReference>
<protein>
    <recommendedName>
        <fullName evidence="4">Vitamin K epoxide reductase domain-containing protein</fullName>
    </recommendedName>
</protein>
<name>A0A1F8EA71_9BACT</name>
<organism evidence="2 3">
    <name type="scientific">Candidatus Yanofskybacteria bacterium RIFCSPHIGHO2_01_FULL_41_21</name>
    <dbReference type="NCBI Taxonomy" id="1802660"/>
    <lineage>
        <taxon>Bacteria</taxon>
        <taxon>Candidatus Yanofskyibacteriota</taxon>
    </lineage>
</organism>
<reference evidence="2 3" key="1">
    <citation type="journal article" date="2016" name="Nat. Commun.">
        <title>Thousands of microbial genomes shed light on interconnected biogeochemical processes in an aquifer system.</title>
        <authorList>
            <person name="Anantharaman K."/>
            <person name="Brown C.T."/>
            <person name="Hug L.A."/>
            <person name="Sharon I."/>
            <person name="Castelle C.J."/>
            <person name="Probst A.J."/>
            <person name="Thomas B.C."/>
            <person name="Singh A."/>
            <person name="Wilkins M.J."/>
            <person name="Karaoz U."/>
            <person name="Brodie E.L."/>
            <person name="Williams K.H."/>
            <person name="Hubbard S.S."/>
            <person name="Banfield J.F."/>
        </authorList>
    </citation>
    <scope>NUCLEOTIDE SEQUENCE [LARGE SCALE GENOMIC DNA]</scope>
</reference>
<feature type="transmembrane region" description="Helical" evidence="1">
    <location>
        <begin position="86"/>
        <end position="104"/>
    </location>
</feature>
<dbReference type="STRING" id="1802660.A2735_01060"/>
<feature type="transmembrane region" description="Helical" evidence="1">
    <location>
        <begin position="124"/>
        <end position="147"/>
    </location>
</feature>
<keyword evidence="1" id="KW-1133">Transmembrane helix</keyword>
<evidence type="ECO:0000313" key="2">
    <source>
        <dbReference type="EMBL" id="OGM97713.1"/>
    </source>
</evidence>
<accession>A0A1F8EA71</accession>
<feature type="transmembrane region" description="Helical" evidence="1">
    <location>
        <begin position="51"/>
        <end position="74"/>
    </location>
</feature>